<dbReference type="PANTHER" id="PTHR43133">
    <property type="entry name" value="RNA POLYMERASE ECF-TYPE SIGMA FACTO"/>
    <property type="match status" value="1"/>
</dbReference>
<dbReference type="Pfam" id="PF08281">
    <property type="entry name" value="Sigma70_r4_2"/>
    <property type="match status" value="1"/>
</dbReference>
<feature type="domain" description="RNA polymerase sigma factor 70 region 4 type 2" evidence="6">
    <location>
        <begin position="128"/>
        <end position="174"/>
    </location>
</feature>
<keyword evidence="4" id="KW-0804">Transcription</keyword>
<feature type="domain" description="RNA polymerase sigma-70 region 2" evidence="5">
    <location>
        <begin position="21"/>
        <end position="85"/>
    </location>
</feature>
<dbReference type="InterPro" id="IPR036388">
    <property type="entry name" value="WH-like_DNA-bd_sf"/>
</dbReference>
<dbReference type="SUPFAM" id="SSF88659">
    <property type="entry name" value="Sigma3 and sigma4 domains of RNA polymerase sigma factors"/>
    <property type="match status" value="1"/>
</dbReference>
<dbReference type="Gene3D" id="1.10.1740.10">
    <property type="match status" value="1"/>
</dbReference>
<dbReference type="Proteomes" id="UP000823603">
    <property type="component" value="Unassembled WGS sequence"/>
</dbReference>
<dbReference type="CDD" id="cd06171">
    <property type="entry name" value="Sigma70_r4"/>
    <property type="match status" value="1"/>
</dbReference>
<dbReference type="InterPro" id="IPR013324">
    <property type="entry name" value="RNA_pol_sigma_r3/r4-like"/>
</dbReference>
<evidence type="ECO:0000313" key="7">
    <source>
        <dbReference type="EMBL" id="MBO8471157.1"/>
    </source>
</evidence>
<reference evidence="7" key="2">
    <citation type="journal article" date="2021" name="PeerJ">
        <title>Extensive microbial diversity within the chicken gut microbiome revealed by metagenomics and culture.</title>
        <authorList>
            <person name="Gilroy R."/>
            <person name="Ravi A."/>
            <person name="Getino M."/>
            <person name="Pursley I."/>
            <person name="Horton D.L."/>
            <person name="Alikhan N.F."/>
            <person name="Baker D."/>
            <person name="Gharbi K."/>
            <person name="Hall N."/>
            <person name="Watson M."/>
            <person name="Adriaenssens E.M."/>
            <person name="Foster-Nyarko E."/>
            <person name="Jarju S."/>
            <person name="Secka A."/>
            <person name="Antonio M."/>
            <person name="Oren A."/>
            <person name="Chaudhuri R.R."/>
            <person name="La Ragione R."/>
            <person name="Hildebrand F."/>
            <person name="Pallen M.J."/>
        </authorList>
    </citation>
    <scope>NUCLEOTIDE SEQUENCE</scope>
    <source>
        <strain evidence="7">B2-22910</strain>
    </source>
</reference>
<accession>A0A9D9IEG3</accession>
<dbReference type="EMBL" id="JADIMB010000072">
    <property type="protein sequence ID" value="MBO8471157.1"/>
    <property type="molecule type" value="Genomic_DNA"/>
</dbReference>
<evidence type="ECO:0000256" key="1">
    <source>
        <dbReference type="ARBA" id="ARBA00010641"/>
    </source>
</evidence>
<dbReference type="SUPFAM" id="SSF88946">
    <property type="entry name" value="Sigma2 domain of RNA polymerase sigma factors"/>
    <property type="match status" value="1"/>
</dbReference>
<proteinExistence type="inferred from homology"/>
<dbReference type="InterPro" id="IPR039425">
    <property type="entry name" value="RNA_pol_sigma-70-like"/>
</dbReference>
<dbReference type="Pfam" id="PF04542">
    <property type="entry name" value="Sigma70_r2"/>
    <property type="match status" value="1"/>
</dbReference>
<evidence type="ECO:0000259" key="6">
    <source>
        <dbReference type="Pfam" id="PF08281"/>
    </source>
</evidence>
<sequence length="189" mass="22085">MSDKELVRLASAGEMKAIEVLYSRHYDLLLNFGMKYFADIDFVKDCIQDLFVKLICSPHRFRDVMCARSWLLFSLRNIIYDRLKALKPHCSLDELPFIDMNEEYFLTTIDEGTSDEDIARRKRVMGVFCQLSGNQRMAIYLKYAKGLSHKEVAVIFDINEQSSMNMISRAIAKIRRLVGDFPILSWLFF</sequence>
<dbReference type="AlphaFoldDB" id="A0A9D9IEG3"/>
<gene>
    <name evidence="7" type="ORF">IAB82_05110</name>
</gene>
<evidence type="ECO:0000256" key="4">
    <source>
        <dbReference type="ARBA" id="ARBA00023163"/>
    </source>
</evidence>
<dbReference type="GO" id="GO:0003677">
    <property type="term" value="F:DNA binding"/>
    <property type="evidence" value="ECO:0007669"/>
    <property type="project" value="InterPro"/>
</dbReference>
<dbReference type="InterPro" id="IPR013249">
    <property type="entry name" value="RNA_pol_sigma70_r4_t2"/>
</dbReference>
<evidence type="ECO:0000256" key="2">
    <source>
        <dbReference type="ARBA" id="ARBA00023015"/>
    </source>
</evidence>
<dbReference type="NCBIfam" id="TIGR02937">
    <property type="entry name" value="sigma70-ECF"/>
    <property type="match status" value="1"/>
</dbReference>
<protein>
    <submittedName>
        <fullName evidence="7">RNA polymerase sigma factor</fullName>
    </submittedName>
</protein>
<comment type="caution">
    <text evidence="7">The sequence shown here is derived from an EMBL/GenBank/DDBJ whole genome shotgun (WGS) entry which is preliminary data.</text>
</comment>
<keyword evidence="3" id="KW-0731">Sigma factor</keyword>
<name>A0A9D9IEG3_9BACT</name>
<dbReference type="GO" id="GO:0016987">
    <property type="term" value="F:sigma factor activity"/>
    <property type="evidence" value="ECO:0007669"/>
    <property type="project" value="UniProtKB-KW"/>
</dbReference>
<dbReference type="PANTHER" id="PTHR43133:SF46">
    <property type="entry name" value="RNA POLYMERASE SIGMA-70 FACTOR ECF SUBFAMILY"/>
    <property type="match status" value="1"/>
</dbReference>
<dbReference type="Gene3D" id="1.10.10.10">
    <property type="entry name" value="Winged helix-like DNA-binding domain superfamily/Winged helix DNA-binding domain"/>
    <property type="match status" value="1"/>
</dbReference>
<comment type="similarity">
    <text evidence="1">Belongs to the sigma-70 factor family. ECF subfamily.</text>
</comment>
<keyword evidence="2" id="KW-0805">Transcription regulation</keyword>
<reference evidence="7" key="1">
    <citation type="submission" date="2020-10" db="EMBL/GenBank/DDBJ databases">
        <authorList>
            <person name="Gilroy R."/>
        </authorList>
    </citation>
    <scope>NUCLEOTIDE SEQUENCE</scope>
    <source>
        <strain evidence="7">B2-22910</strain>
    </source>
</reference>
<evidence type="ECO:0000313" key="8">
    <source>
        <dbReference type="Proteomes" id="UP000823603"/>
    </source>
</evidence>
<dbReference type="InterPro" id="IPR014284">
    <property type="entry name" value="RNA_pol_sigma-70_dom"/>
</dbReference>
<dbReference type="InterPro" id="IPR013325">
    <property type="entry name" value="RNA_pol_sigma_r2"/>
</dbReference>
<evidence type="ECO:0000259" key="5">
    <source>
        <dbReference type="Pfam" id="PF04542"/>
    </source>
</evidence>
<organism evidence="7 8">
    <name type="scientific">Candidatus Cryptobacteroides faecavium</name>
    <dbReference type="NCBI Taxonomy" id="2840762"/>
    <lineage>
        <taxon>Bacteria</taxon>
        <taxon>Pseudomonadati</taxon>
        <taxon>Bacteroidota</taxon>
        <taxon>Bacteroidia</taxon>
        <taxon>Bacteroidales</taxon>
        <taxon>Candidatus Cryptobacteroides</taxon>
    </lineage>
</organism>
<dbReference type="GO" id="GO:0006352">
    <property type="term" value="P:DNA-templated transcription initiation"/>
    <property type="evidence" value="ECO:0007669"/>
    <property type="project" value="InterPro"/>
</dbReference>
<evidence type="ECO:0000256" key="3">
    <source>
        <dbReference type="ARBA" id="ARBA00023082"/>
    </source>
</evidence>
<dbReference type="InterPro" id="IPR007627">
    <property type="entry name" value="RNA_pol_sigma70_r2"/>
</dbReference>